<evidence type="ECO:0000313" key="1">
    <source>
        <dbReference type="EMBL" id="MEX6632873.1"/>
    </source>
</evidence>
<dbReference type="Pfam" id="PF00300">
    <property type="entry name" value="His_Phos_1"/>
    <property type="match status" value="1"/>
</dbReference>
<gene>
    <name evidence="1" type="ORF">ABFZ84_04865</name>
</gene>
<comment type="caution">
    <text evidence="1">The sequence shown here is derived from an EMBL/GenBank/DDBJ whole genome shotgun (WGS) entry which is preliminary data.</text>
</comment>
<proteinExistence type="predicted"/>
<accession>A0ABV3Z2X9</accession>
<protein>
    <submittedName>
        <fullName evidence="1">Histidine phosphatase family protein</fullName>
    </submittedName>
</protein>
<keyword evidence="2" id="KW-1185">Reference proteome</keyword>
<dbReference type="PROSITE" id="PS51257">
    <property type="entry name" value="PROKAR_LIPOPROTEIN"/>
    <property type="match status" value="1"/>
</dbReference>
<dbReference type="Proteomes" id="UP001560685">
    <property type="component" value="Unassembled WGS sequence"/>
</dbReference>
<organism evidence="1 2">
    <name type="scientific">Hyphococcus lacteus</name>
    <dbReference type="NCBI Taxonomy" id="3143536"/>
    <lineage>
        <taxon>Bacteria</taxon>
        <taxon>Pseudomonadati</taxon>
        <taxon>Pseudomonadota</taxon>
        <taxon>Alphaproteobacteria</taxon>
        <taxon>Parvularculales</taxon>
        <taxon>Parvularculaceae</taxon>
        <taxon>Hyphococcus</taxon>
    </lineage>
</organism>
<dbReference type="SUPFAM" id="SSF53254">
    <property type="entry name" value="Phosphoglycerate mutase-like"/>
    <property type="match status" value="1"/>
</dbReference>
<sequence>MLRLVCAAFFVLAGCVTGVDRAPRPTDTVFNVLQNGGYVLVMRHANSPSGQKAALGLSAGCTLGEGRGLDALGFYQARGLGEVLRDHDVPIQKAYTSPMCRSWDTAALAAAGAPVEMSHAQVSTDPTEIAAFKAKVTQELDGASGNIILASHSNIAPLYGATKRDSEDEVPSGVIYVIDPSDWRVYARIDLINAPGQPSVAVE</sequence>
<name>A0ABV3Z2X9_9PROT</name>
<dbReference type="Gene3D" id="3.40.50.1240">
    <property type="entry name" value="Phosphoglycerate mutase-like"/>
    <property type="match status" value="1"/>
</dbReference>
<dbReference type="RefSeq" id="WP_369312806.1">
    <property type="nucleotide sequence ID" value="NZ_JBEHZE010000001.1"/>
</dbReference>
<evidence type="ECO:0000313" key="2">
    <source>
        <dbReference type="Proteomes" id="UP001560685"/>
    </source>
</evidence>
<dbReference type="InterPro" id="IPR013078">
    <property type="entry name" value="His_Pase_superF_clade-1"/>
</dbReference>
<reference evidence="1 2" key="1">
    <citation type="submission" date="2024-05" db="EMBL/GenBank/DDBJ databases">
        <title>Three bacterial strains, DH-69, EH-24, and ECK-19 isolated from coastal sediments.</title>
        <authorList>
            <person name="Ye Y.-Q."/>
            <person name="Du Z.-J."/>
        </authorList>
    </citation>
    <scope>NUCLEOTIDE SEQUENCE [LARGE SCALE GENOMIC DNA]</scope>
    <source>
        <strain evidence="1 2">ECK-19</strain>
    </source>
</reference>
<dbReference type="EMBL" id="JBEHZE010000001">
    <property type="protein sequence ID" value="MEX6632873.1"/>
    <property type="molecule type" value="Genomic_DNA"/>
</dbReference>
<dbReference type="CDD" id="cd07067">
    <property type="entry name" value="HP_PGM_like"/>
    <property type="match status" value="1"/>
</dbReference>
<dbReference type="InterPro" id="IPR029033">
    <property type="entry name" value="His_PPase_superfam"/>
</dbReference>